<sequence>MSHRGVDPAILAYVRNLYGPVDERISTLVYEQGSEGTLRRFVGYVVVDTSGPVDMDRFVTFLPIRDPDERDENKAVFNYPMFKHVHVLRVNVDRVISIMEEVMLP</sequence>
<accession>A0A2D1GD18</accession>
<proteinExistence type="predicted"/>
<evidence type="ECO:0000313" key="2">
    <source>
        <dbReference type="Proteomes" id="UP000229692"/>
    </source>
</evidence>
<name>A0A2D1GD18_9CAUD</name>
<dbReference type="Proteomes" id="UP000229692">
    <property type="component" value="Segment"/>
</dbReference>
<reference evidence="1 2" key="1">
    <citation type="submission" date="2017-09" db="EMBL/GenBank/DDBJ databases">
        <authorList>
            <person name="Pope W.H."/>
            <person name="Garlena R.A."/>
            <person name="Russell D.A."/>
            <person name="Jacobs-Sera D."/>
            <person name="Hatfull G.F."/>
        </authorList>
    </citation>
    <scope>NUCLEOTIDE SEQUENCE [LARGE SCALE GENOMIC DNA]</scope>
</reference>
<gene>
    <name evidence="1" type="ORF">SEA_KABLUNA_71</name>
</gene>
<evidence type="ECO:0000313" key="1">
    <source>
        <dbReference type="EMBL" id="ATN89592.1"/>
    </source>
</evidence>
<dbReference type="EMBL" id="MF919510">
    <property type="protein sequence ID" value="ATN89592.1"/>
    <property type="molecule type" value="Genomic_DNA"/>
</dbReference>
<organism evidence="1 2">
    <name type="scientific">Gordonia phage Kabluna</name>
    <dbReference type="NCBI Taxonomy" id="2041511"/>
    <lineage>
        <taxon>Viruses</taxon>
        <taxon>Duplodnaviria</taxon>
        <taxon>Heunggongvirae</taxon>
        <taxon>Uroviricota</taxon>
        <taxon>Caudoviricetes</taxon>
        <taxon>Zierdtviridae</taxon>
        <taxon>Emilbogenvirinae</taxon>
        <taxon>Kablunavirus</taxon>
        <taxon>Kablunavirus kabluna</taxon>
    </lineage>
</organism>
<keyword evidence="2" id="KW-1185">Reference proteome</keyword>
<protein>
    <submittedName>
        <fullName evidence="1">Uncharacterized protein</fullName>
    </submittedName>
</protein>